<dbReference type="RefSeq" id="WP_133767996.1">
    <property type="nucleotide sequence ID" value="NZ_SNZR01000011.1"/>
</dbReference>
<dbReference type="GO" id="GO:0005829">
    <property type="term" value="C:cytosol"/>
    <property type="evidence" value="ECO:0007669"/>
    <property type="project" value="TreeGrafter"/>
</dbReference>
<sequence>MTSKTSNARFDSVDVGIIWSRLVSVADEMVSALVRTSFSTMVRESGDFSVMLFDGRGKFLAQGAVGVPSFTGTGPSTVQGILELIPPESLRDGDVVITNDPWIGTGHVYDINMLKPIFFKDRIVGYCLTVSHLADVGGGPGYGADARDVYEEGFSLPPIRLYEQGVPNAFVIDFFKRNVRFAELVLGDIYSNVASCNVGAQGLLDILVEYDLDDIAEVADEIFALTRAAITERLLTIPTGTFAATLPVEGVDGLPEITLAVKITVARDGFRYDFEGTGPTVGRGVNVPICYTRAYCYFCFKVLVAPAIPNNQAVLDFVTLSAPDNCILNALRPNPTGARHIFGHYVAPLVFGALAEALPGEVQADSGMIFQVNLRGRSQLGRDYSYIYFTPGGYGAFGDMDGRSALPGPSNMIGGSVEVWEEDTGCFFLRKEVLPNSGGAGEFQGGNGQVFALRNDTGRPVDGAFMASRTRLAARGFRGGRPGAHRRIWVDGIELDAKARVTLAPGGVISVEDSGGGGFGDPAARDPNRIRSDLQQGLVTRDWVVEHYPDQASSIFAG</sequence>
<organism evidence="2 3">
    <name type="scientific">Enterovirga rhinocerotis</name>
    <dbReference type="NCBI Taxonomy" id="1339210"/>
    <lineage>
        <taxon>Bacteria</taxon>
        <taxon>Pseudomonadati</taxon>
        <taxon>Pseudomonadota</taxon>
        <taxon>Alphaproteobacteria</taxon>
        <taxon>Hyphomicrobiales</taxon>
        <taxon>Methylobacteriaceae</taxon>
        <taxon>Enterovirga</taxon>
    </lineage>
</organism>
<dbReference type="InterPro" id="IPR045079">
    <property type="entry name" value="Oxoprolinase-like"/>
</dbReference>
<name>A0A4R7C6U0_9HYPH</name>
<dbReference type="GO" id="GO:0017168">
    <property type="term" value="F:5-oxoprolinase (ATP-hydrolyzing) activity"/>
    <property type="evidence" value="ECO:0007669"/>
    <property type="project" value="TreeGrafter"/>
</dbReference>
<proteinExistence type="predicted"/>
<evidence type="ECO:0000313" key="3">
    <source>
        <dbReference type="Proteomes" id="UP000295122"/>
    </source>
</evidence>
<evidence type="ECO:0000313" key="2">
    <source>
        <dbReference type="EMBL" id="TDR92955.1"/>
    </source>
</evidence>
<dbReference type="AlphaFoldDB" id="A0A4R7C6U0"/>
<comment type="caution">
    <text evidence="2">The sequence shown here is derived from an EMBL/GenBank/DDBJ whole genome shotgun (WGS) entry which is preliminary data.</text>
</comment>
<dbReference type="Proteomes" id="UP000295122">
    <property type="component" value="Unassembled WGS sequence"/>
</dbReference>
<dbReference type="InterPro" id="IPR003692">
    <property type="entry name" value="Hydantoinase_B"/>
</dbReference>
<protein>
    <submittedName>
        <fullName evidence="2">N-methylhydantoinase B</fullName>
    </submittedName>
</protein>
<dbReference type="PANTHER" id="PTHR11365">
    <property type="entry name" value="5-OXOPROLINASE RELATED"/>
    <property type="match status" value="1"/>
</dbReference>
<evidence type="ECO:0000259" key="1">
    <source>
        <dbReference type="Pfam" id="PF02538"/>
    </source>
</evidence>
<dbReference type="PANTHER" id="PTHR11365:SF23">
    <property type="entry name" value="HYPOTHETICAL 5-OXOPROLINASE (EUROFUNG)-RELATED"/>
    <property type="match status" value="1"/>
</dbReference>
<dbReference type="EMBL" id="SNZR01000011">
    <property type="protein sequence ID" value="TDR92955.1"/>
    <property type="molecule type" value="Genomic_DNA"/>
</dbReference>
<dbReference type="GO" id="GO:0006749">
    <property type="term" value="P:glutathione metabolic process"/>
    <property type="evidence" value="ECO:0007669"/>
    <property type="project" value="TreeGrafter"/>
</dbReference>
<keyword evidence="3" id="KW-1185">Reference proteome</keyword>
<dbReference type="OrthoDB" id="9761586at2"/>
<reference evidence="2 3" key="1">
    <citation type="submission" date="2019-03" db="EMBL/GenBank/DDBJ databases">
        <title>Genomic Encyclopedia of Type Strains, Phase IV (KMG-IV): sequencing the most valuable type-strain genomes for metagenomic binning, comparative biology and taxonomic classification.</title>
        <authorList>
            <person name="Goeker M."/>
        </authorList>
    </citation>
    <scope>NUCLEOTIDE SEQUENCE [LARGE SCALE GENOMIC DNA]</scope>
    <source>
        <strain evidence="2 3">DSM 25903</strain>
    </source>
</reference>
<accession>A0A4R7C6U0</accession>
<gene>
    <name evidence="2" type="ORF">EV668_0199</name>
</gene>
<feature type="domain" description="Hydantoinase B/oxoprolinase" evidence="1">
    <location>
        <begin position="11"/>
        <end position="522"/>
    </location>
</feature>
<dbReference type="Pfam" id="PF02538">
    <property type="entry name" value="Hydantoinase_B"/>
    <property type="match status" value="1"/>
</dbReference>